<evidence type="ECO:0000313" key="5">
    <source>
        <dbReference type="Proteomes" id="UP000805614"/>
    </source>
</evidence>
<protein>
    <submittedName>
        <fullName evidence="4">Uncharacterized protein</fullName>
    </submittedName>
</protein>
<keyword evidence="3" id="KW-0812">Transmembrane</keyword>
<dbReference type="EMBL" id="JABVEC010000005">
    <property type="protein sequence ID" value="MBC6465785.1"/>
    <property type="molecule type" value="Genomic_DNA"/>
</dbReference>
<proteinExistence type="predicted"/>
<feature type="transmembrane region" description="Helical" evidence="3">
    <location>
        <begin position="120"/>
        <end position="141"/>
    </location>
</feature>
<feature type="transmembrane region" description="Helical" evidence="3">
    <location>
        <begin position="6"/>
        <end position="23"/>
    </location>
</feature>
<accession>A0ABR7LLQ9</accession>
<dbReference type="Proteomes" id="UP000805614">
    <property type="component" value="Unassembled WGS sequence"/>
</dbReference>
<keyword evidence="5" id="KW-1185">Reference proteome</keyword>
<name>A0ABR7LLQ9_9ACTN</name>
<sequence length="231" mass="25300">MSSTLLYLAIVAVWAVVLVPMYLRRDNDTAGISRLLHRRSGMAEPGMDTATGGTLTETVTSTMTETTAGDRPDGDADRHYEPYPRDRSASEEIFDEDLDGPGRRGVRRATVIARRRRRTFLLTVMNLTGVGIVAGGLAPWWVSLPPVGLLVFHLALLRVAVGMDAARNERLQRARAEARAEARAAEQARLAQEAAQAQIIDLAERARARDVFDQHAKREGDEGDVARAVGD</sequence>
<feature type="coiled-coil region" evidence="1">
    <location>
        <begin position="168"/>
        <end position="205"/>
    </location>
</feature>
<keyword evidence="1" id="KW-0175">Coiled coil</keyword>
<feature type="region of interest" description="Disordered" evidence="2">
    <location>
        <begin position="63"/>
        <end position="87"/>
    </location>
</feature>
<comment type="caution">
    <text evidence="4">The sequence shown here is derived from an EMBL/GenBank/DDBJ whole genome shotgun (WGS) entry which is preliminary data.</text>
</comment>
<keyword evidence="3" id="KW-1133">Transmembrane helix</keyword>
<evidence type="ECO:0000256" key="3">
    <source>
        <dbReference type="SAM" id="Phobius"/>
    </source>
</evidence>
<evidence type="ECO:0000313" key="4">
    <source>
        <dbReference type="EMBL" id="MBC6465785.1"/>
    </source>
</evidence>
<gene>
    <name evidence="4" type="ORF">HKK74_09785</name>
</gene>
<organism evidence="4 5">
    <name type="scientific">Actinomadura alba</name>
    <dbReference type="NCBI Taxonomy" id="406431"/>
    <lineage>
        <taxon>Bacteria</taxon>
        <taxon>Bacillati</taxon>
        <taxon>Actinomycetota</taxon>
        <taxon>Actinomycetes</taxon>
        <taxon>Streptosporangiales</taxon>
        <taxon>Thermomonosporaceae</taxon>
        <taxon>Actinomadura</taxon>
    </lineage>
</organism>
<reference evidence="4 5" key="1">
    <citation type="submission" date="2020-06" db="EMBL/GenBank/DDBJ databases">
        <title>Actinomadura xiongansis sp. nov., isolated from soil of Baiyangdian.</title>
        <authorList>
            <person name="Zhang X."/>
        </authorList>
    </citation>
    <scope>NUCLEOTIDE SEQUENCE [LARGE SCALE GENOMIC DNA]</scope>
    <source>
        <strain evidence="4 5">HBUM206468</strain>
    </source>
</reference>
<feature type="compositionally biased region" description="Basic and acidic residues" evidence="2">
    <location>
        <begin position="68"/>
        <end position="87"/>
    </location>
</feature>
<keyword evidence="3" id="KW-0472">Membrane</keyword>
<evidence type="ECO:0000256" key="1">
    <source>
        <dbReference type="SAM" id="Coils"/>
    </source>
</evidence>
<dbReference type="RefSeq" id="WP_187242784.1">
    <property type="nucleotide sequence ID" value="NZ_BAAAOK010000006.1"/>
</dbReference>
<evidence type="ECO:0000256" key="2">
    <source>
        <dbReference type="SAM" id="MobiDB-lite"/>
    </source>
</evidence>